<name>A0A100XYA4_9EURY</name>
<dbReference type="RefSeq" id="WP_058938528.1">
    <property type="nucleotide sequence ID" value="NZ_LLYW01000015.1"/>
</dbReference>
<dbReference type="EMBL" id="LLYW01000015">
    <property type="protein sequence ID" value="KUH33813.1"/>
    <property type="molecule type" value="Genomic_DNA"/>
</dbReference>
<evidence type="ECO:0000313" key="1">
    <source>
        <dbReference type="EMBL" id="KUH33813.1"/>
    </source>
</evidence>
<protein>
    <recommendedName>
        <fullName evidence="3">Thermopsin</fullName>
    </recommendedName>
</protein>
<dbReference type="OrthoDB" id="99336at2157"/>
<accession>A0A100XYA4</accession>
<comment type="caution">
    <text evidence="1">The sequence shown here is derived from an EMBL/GenBank/DDBJ whole genome shotgun (WGS) entry which is preliminary data.</text>
</comment>
<evidence type="ECO:0008006" key="3">
    <source>
        <dbReference type="Google" id="ProtNLM"/>
    </source>
</evidence>
<sequence length="615" mass="69763">MNRTFRLGLFLVLLLLILHIPSQEVSASATQTFHAYQITIKGSRPHSIGILPYFIITVKPYWRVNGSSPGDYRLLYRACHSYYNITNWTFKYVNLTNLPGVTHKLGNVTLPWPTNSFDIFAYNGAPLLHWQAKNGTTYDYLTCNYAVPVVVTHYTMNSQLVGHVKGEYVVFNGSNTTFKVPVKGLLKYYPKQLLNDLGGVVYSDVVYIWNSTTASYKTIHRKCFLVYPLHLSYWKSDGKVYAGVNFSKGVELKANQSIPILLYLKGRLKPLVDVLRLITPQGDPLRNLKNPVIAEMPQTWITPLPAREFFFEFFGGRYSRYVSLSYSMVSNGSSAILVVTMAGWIPYRYPYLVVNGVPRFFNISPTWGNAKEPCWWHYEFRFGVWRKRYELLWEEFSPVLNSSTSYILNGTCWRLINNFHNSSGFVANGTVEGNYMVFRFNGTTLRIPLSELAEYYPPEVWEWHLAAAKDGKGYLIIPTAGFDYGNYYYAGGPSFGLVLGPGDYLFPVDNSSGVYALYYVNGTLKPAFDLLRLMSPQGDWIRNLPNFRILPNLYFNSSVSFGICRGEKGPQVGNVTVTRTSGTGAKESHKICGPGLVTLLAVIPVLRGRLKRRVE</sequence>
<organism evidence="1 2">
    <name type="scientific">Thermococcus celericrescens</name>
    <dbReference type="NCBI Taxonomy" id="227598"/>
    <lineage>
        <taxon>Archaea</taxon>
        <taxon>Methanobacteriati</taxon>
        <taxon>Methanobacteriota</taxon>
        <taxon>Thermococci</taxon>
        <taxon>Thermococcales</taxon>
        <taxon>Thermococcaceae</taxon>
        <taxon>Thermococcus</taxon>
    </lineage>
</organism>
<dbReference type="AlphaFoldDB" id="A0A100XYA4"/>
<reference evidence="1 2" key="1">
    <citation type="submission" date="2015-10" db="EMBL/GenBank/DDBJ databases">
        <title>Draft genome sequence of Thermococcus celericrescens strain DSM 17994.</title>
        <authorList>
            <person name="Hong S.-J."/>
            <person name="Park C.-E."/>
            <person name="Shin J.-H."/>
        </authorList>
    </citation>
    <scope>NUCLEOTIDE SEQUENCE [LARGE SCALE GENOMIC DNA]</scope>
    <source>
        <strain evidence="1 2">DSM 17994</strain>
    </source>
</reference>
<gene>
    <name evidence="1" type="ORF">APY94_04635</name>
</gene>
<keyword evidence="2" id="KW-1185">Reference proteome</keyword>
<dbReference type="Proteomes" id="UP000053462">
    <property type="component" value="Unassembled WGS sequence"/>
</dbReference>
<evidence type="ECO:0000313" key="2">
    <source>
        <dbReference type="Proteomes" id="UP000053462"/>
    </source>
</evidence>
<proteinExistence type="predicted"/>
<dbReference type="STRING" id="227598.APY94_04635"/>